<keyword evidence="2 6" id="KW-0812">Transmembrane</keyword>
<reference evidence="9" key="1">
    <citation type="submission" date="2022-08" db="EMBL/GenBank/DDBJ databases">
        <authorList>
            <person name="Gutierrez-Valencia J."/>
        </authorList>
    </citation>
    <scope>NUCLEOTIDE SEQUENCE</scope>
</reference>
<dbReference type="Pfam" id="PF02453">
    <property type="entry name" value="Reticulon"/>
    <property type="match status" value="1"/>
</dbReference>
<evidence type="ECO:0000259" key="8">
    <source>
        <dbReference type="PROSITE" id="PS50845"/>
    </source>
</evidence>
<feature type="region of interest" description="Disordered" evidence="7">
    <location>
        <begin position="62"/>
        <end position="94"/>
    </location>
</feature>
<gene>
    <name evidence="9" type="ORF">LITE_LOCUS28198</name>
</gene>
<protein>
    <recommendedName>
        <fullName evidence="6">Reticulon-like protein</fullName>
    </recommendedName>
</protein>
<feature type="domain" description="Reticulon" evidence="8">
    <location>
        <begin position="115"/>
        <end position="310"/>
    </location>
</feature>
<keyword evidence="3 6" id="KW-0256">Endoplasmic reticulum</keyword>
<accession>A0AAV0MD60</accession>
<comment type="subcellular location">
    <subcellularLocation>
        <location evidence="1 6">Endoplasmic reticulum membrane</location>
        <topology evidence="1 6">Multi-pass membrane protein</topology>
    </subcellularLocation>
</comment>
<proteinExistence type="predicted"/>
<dbReference type="GO" id="GO:0005789">
    <property type="term" value="C:endoplasmic reticulum membrane"/>
    <property type="evidence" value="ECO:0007669"/>
    <property type="project" value="UniProtKB-SubCell"/>
</dbReference>
<dbReference type="Proteomes" id="UP001154282">
    <property type="component" value="Unassembled WGS sequence"/>
</dbReference>
<evidence type="ECO:0000256" key="1">
    <source>
        <dbReference type="ARBA" id="ARBA00004477"/>
    </source>
</evidence>
<evidence type="ECO:0000256" key="6">
    <source>
        <dbReference type="RuleBase" id="RU363132"/>
    </source>
</evidence>
<feature type="compositionally biased region" description="Low complexity" evidence="7">
    <location>
        <begin position="83"/>
        <end position="93"/>
    </location>
</feature>
<evidence type="ECO:0000256" key="3">
    <source>
        <dbReference type="ARBA" id="ARBA00022824"/>
    </source>
</evidence>
<dbReference type="EMBL" id="CAMGYJ010000007">
    <property type="protein sequence ID" value="CAI0444687.1"/>
    <property type="molecule type" value="Genomic_DNA"/>
</dbReference>
<sequence length="310" mass="34509">KRKERKKVFHSLPHPFFLSFYLCLGRVLRVLEGVFGRNSIAMAEHHEKKEESLLDKIADKIHGGDGSSSSSSDSDHDDHPKKSSSPASPSSMKSKIKRLFGREQPVHKVLGGGKPADVFLWRNKKISGGVLGGATAAWVLFELLEYHLLTLVCHALILALAVLFLWSNASAFINKTPPRIPQVHLPEDPVLQFAAALRNEINRGLATLREVASGRDLKKFLAIIAGLWVLSIVGSWCNFLTLFYIGNAISTQPTVFVLLHTVPVFYEKYEDKVDALGEKAWIEIKKQWAVFDAKVLSKIPKGPLKDKKKA</sequence>
<dbReference type="AlphaFoldDB" id="A0AAV0MD60"/>
<dbReference type="InterPro" id="IPR003388">
    <property type="entry name" value="Reticulon"/>
</dbReference>
<feature type="transmembrane region" description="Helical" evidence="6">
    <location>
        <begin position="146"/>
        <end position="166"/>
    </location>
</feature>
<keyword evidence="10" id="KW-1185">Reference proteome</keyword>
<keyword evidence="4 6" id="KW-1133">Transmembrane helix</keyword>
<evidence type="ECO:0000256" key="5">
    <source>
        <dbReference type="ARBA" id="ARBA00023136"/>
    </source>
</evidence>
<keyword evidence="5 6" id="KW-0472">Membrane</keyword>
<evidence type="ECO:0000256" key="7">
    <source>
        <dbReference type="SAM" id="MobiDB-lite"/>
    </source>
</evidence>
<comment type="caution">
    <text evidence="9">The sequence shown here is derived from an EMBL/GenBank/DDBJ whole genome shotgun (WGS) entry which is preliminary data.</text>
</comment>
<feature type="non-terminal residue" evidence="9">
    <location>
        <position position="1"/>
    </location>
</feature>
<evidence type="ECO:0000256" key="4">
    <source>
        <dbReference type="ARBA" id="ARBA00022989"/>
    </source>
</evidence>
<name>A0AAV0MD60_9ROSI</name>
<organism evidence="9 10">
    <name type="scientific">Linum tenue</name>
    <dbReference type="NCBI Taxonomy" id="586396"/>
    <lineage>
        <taxon>Eukaryota</taxon>
        <taxon>Viridiplantae</taxon>
        <taxon>Streptophyta</taxon>
        <taxon>Embryophyta</taxon>
        <taxon>Tracheophyta</taxon>
        <taxon>Spermatophyta</taxon>
        <taxon>Magnoliopsida</taxon>
        <taxon>eudicotyledons</taxon>
        <taxon>Gunneridae</taxon>
        <taxon>Pentapetalae</taxon>
        <taxon>rosids</taxon>
        <taxon>fabids</taxon>
        <taxon>Malpighiales</taxon>
        <taxon>Linaceae</taxon>
        <taxon>Linum</taxon>
    </lineage>
</organism>
<evidence type="ECO:0000313" key="9">
    <source>
        <dbReference type="EMBL" id="CAI0444687.1"/>
    </source>
</evidence>
<dbReference type="PANTHER" id="PTHR10994:SF193">
    <property type="entry name" value="RETICULON-LIKE PROTEIN"/>
    <property type="match status" value="1"/>
</dbReference>
<dbReference type="InterPro" id="IPR045064">
    <property type="entry name" value="Reticulon-like"/>
</dbReference>
<evidence type="ECO:0000313" key="10">
    <source>
        <dbReference type="Proteomes" id="UP001154282"/>
    </source>
</evidence>
<feature type="transmembrane region" description="Helical" evidence="6">
    <location>
        <begin position="220"/>
        <end position="245"/>
    </location>
</feature>
<dbReference type="GO" id="GO:0009617">
    <property type="term" value="P:response to bacterium"/>
    <property type="evidence" value="ECO:0007669"/>
    <property type="project" value="InterPro"/>
</dbReference>
<dbReference type="PANTHER" id="PTHR10994">
    <property type="entry name" value="RETICULON"/>
    <property type="match status" value="1"/>
</dbReference>
<evidence type="ECO:0000256" key="2">
    <source>
        <dbReference type="ARBA" id="ARBA00022692"/>
    </source>
</evidence>
<dbReference type="PROSITE" id="PS50845">
    <property type="entry name" value="RETICULON"/>
    <property type="match status" value="1"/>
</dbReference>